<evidence type="ECO:0000256" key="6">
    <source>
        <dbReference type="ARBA" id="ARBA00022692"/>
    </source>
</evidence>
<feature type="compositionally biased region" description="Polar residues" evidence="10">
    <location>
        <begin position="637"/>
        <end position="648"/>
    </location>
</feature>
<feature type="region of interest" description="Disordered" evidence="10">
    <location>
        <begin position="1"/>
        <end position="70"/>
    </location>
</feature>
<evidence type="ECO:0000256" key="10">
    <source>
        <dbReference type="SAM" id="MobiDB-lite"/>
    </source>
</evidence>
<feature type="compositionally biased region" description="Low complexity" evidence="10">
    <location>
        <begin position="47"/>
        <end position="59"/>
    </location>
</feature>
<evidence type="ECO:0000313" key="13">
    <source>
        <dbReference type="EMBL" id="KIO31651.1"/>
    </source>
</evidence>
<comment type="subcellular location">
    <subcellularLocation>
        <location evidence="2">Golgi apparatus membrane</location>
        <topology evidence="2">Multi-pass membrane protein</topology>
    </subcellularLocation>
</comment>
<dbReference type="HOGENOM" id="CLU_021545_2_0_1"/>
<evidence type="ECO:0000256" key="11">
    <source>
        <dbReference type="SAM" id="Phobius"/>
    </source>
</evidence>
<reference evidence="14" key="2">
    <citation type="submission" date="2015-01" db="EMBL/GenBank/DDBJ databases">
        <title>Evolutionary Origins and Diversification of the Mycorrhizal Mutualists.</title>
        <authorList>
            <consortium name="DOE Joint Genome Institute"/>
            <consortium name="Mycorrhizal Genomics Consortium"/>
            <person name="Kohler A."/>
            <person name="Kuo A."/>
            <person name="Nagy L.G."/>
            <person name="Floudas D."/>
            <person name="Copeland A."/>
            <person name="Barry K.W."/>
            <person name="Cichocki N."/>
            <person name="Veneault-Fourrey C."/>
            <person name="LaButti K."/>
            <person name="Lindquist E.A."/>
            <person name="Lipzen A."/>
            <person name="Lundell T."/>
            <person name="Morin E."/>
            <person name="Murat C."/>
            <person name="Riley R."/>
            <person name="Ohm R."/>
            <person name="Sun H."/>
            <person name="Tunlid A."/>
            <person name="Henrissat B."/>
            <person name="Grigoriev I.V."/>
            <person name="Hibbett D.S."/>
            <person name="Martin F."/>
        </authorList>
    </citation>
    <scope>NUCLEOTIDE SEQUENCE [LARGE SCALE GENOMIC DNA]</scope>
    <source>
        <strain evidence="14">MUT 4182</strain>
    </source>
</reference>
<gene>
    <name evidence="13" type="ORF">M407DRAFT_129027</name>
</gene>
<comment type="similarity">
    <text evidence="3">Belongs to the TVP38/TMEM64 family.</text>
</comment>
<feature type="compositionally biased region" description="Pro residues" evidence="10">
    <location>
        <begin position="19"/>
        <end position="31"/>
    </location>
</feature>
<dbReference type="STRING" id="1051891.A0A0C3QS15"/>
<feature type="compositionally biased region" description="Polar residues" evidence="10">
    <location>
        <begin position="602"/>
        <end position="613"/>
    </location>
</feature>
<feature type="compositionally biased region" description="Gly residues" evidence="10">
    <location>
        <begin position="744"/>
        <end position="753"/>
    </location>
</feature>
<evidence type="ECO:0000256" key="2">
    <source>
        <dbReference type="ARBA" id="ARBA00004653"/>
    </source>
</evidence>
<keyword evidence="6 11" id="KW-0812">Transmembrane</keyword>
<feature type="domain" description="VTT" evidence="12">
    <location>
        <begin position="184"/>
        <end position="298"/>
    </location>
</feature>
<keyword evidence="9 11" id="KW-0472">Membrane</keyword>
<evidence type="ECO:0000256" key="3">
    <source>
        <dbReference type="ARBA" id="ARBA00008640"/>
    </source>
</evidence>
<feature type="compositionally biased region" description="Basic and acidic residues" evidence="10">
    <location>
        <begin position="458"/>
        <end position="474"/>
    </location>
</feature>
<dbReference type="AlphaFoldDB" id="A0A0C3QS15"/>
<evidence type="ECO:0000259" key="12">
    <source>
        <dbReference type="Pfam" id="PF09335"/>
    </source>
</evidence>
<evidence type="ECO:0000256" key="4">
    <source>
        <dbReference type="ARBA" id="ARBA00013533"/>
    </source>
</evidence>
<dbReference type="OrthoDB" id="166803at2759"/>
<dbReference type="EMBL" id="KN822961">
    <property type="protein sequence ID" value="KIO31651.1"/>
    <property type="molecule type" value="Genomic_DNA"/>
</dbReference>
<feature type="transmembrane region" description="Helical" evidence="11">
    <location>
        <begin position="189"/>
        <end position="210"/>
    </location>
</feature>
<reference evidence="13 14" key="1">
    <citation type="submission" date="2014-04" db="EMBL/GenBank/DDBJ databases">
        <authorList>
            <consortium name="DOE Joint Genome Institute"/>
            <person name="Kuo A."/>
            <person name="Girlanda M."/>
            <person name="Perotto S."/>
            <person name="Kohler A."/>
            <person name="Nagy L.G."/>
            <person name="Floudas D."/>
            <person name="Copeland A."/>
            <person name="Barry K.W."/>
            <person name="Cichocki N."/>
            <person name="Veneault-Fourrey C."/>
            <person name="LaButti K."/>
            <person name="Lindquist E.A."/>
            <person name="Lipzen A."/>
            <person name="Lundell T."/>
            <person name="Morin E."/>
            <person name="Murat C."/>
            <person name="Sun H."/>
            <person name="Tunlid A."/>
            <person name="Henrissat B."/>
            <person name="Grigoriev I.V."/>
            <person name="Hibbett D.S."/>
            <person name="Martin F."/>
            <person name="Nordberg H.P."/>
            <person name="Cantor M.N."/>
            <person name="Hua S.X."/>
        </authorList>
    </citation>
    <scope>NUCLEOTIDE SEQUENCE [LARGE SCALE GENOMIC DNA]</scope>
    <source>
        <strain evidence="13 14">MUT 4182</strain>
    </source>
</reference>
<name>A0A0C3QS15_9AGAM</name>
<evidence type="ECO:0000256" key="5">
    <source>
        <dbReference type="ARBA" id="ARBA00020673"/>
    </source>
</evidence>
<feature type="transmembrane region" description="Helical" evidence="11">
    <location>
        <begin position="267"/>
        <end position="287"/>
    </location>
</feature>
<dbReference type="InterPro" id="IPR051076">
    <property type="entry name" value="Golgi_membrane_TVP38/TMEM64"/>
</dbReference>
<evidence type="ECO:0000256" key="9">
    <source>
        <dbReference type="ARBA" id="ARBA00023136"/>
    </source>
</evidence>
<feature type="region of interest" description="Disordered" evidence="10">
    <location>
        <begin position="513"/>
        <end position="753"/>
    </location>
</feature>
<dbReference type="PANTHER" id="PTHR47549">
    <property type="entry name" value="GOLGI APPARATUS MEMBRANE PROTEIN TVP38-RELATED"/>
    <property type="match status" value="1"/>
</dbReference>
<dbReference type="InterPro" id="IPR032816">
    <property type="entry name" value="VTT_dom"/>
</dbReference>
<organism evidence="13 14">
    <name type="scientific">Tulasnella calospora MUT 4182</name>
    <dbReference type="NCBI Taxonomy" id="1051891"/>
    <lineage>
        <taxon>Eukaryota</taxon>
        <taxon>Fungi</taxon>
        <taxon>Dikarya</taxon>
        <taxon>Basidiomycota</taxon>
        <taxon>Agaricomycotina</taxon>
        <taxon>Agaricomycetes</taxon>
        <taxon>Cantharellales</taxon>
        <taxon>Tulasnellaceae</taxon>
        <taxon>Tulasnella</taxon>
    </lineage>
</organism>
<keyword evidence="8" id="KW-0333">Golgi apparatus</keyword>
<accession>A0A0C3QS15</accession>
<comment type="function">
    <text evidence="1">Golgi membrane protein involved in vesicular trafficking and spindle migration.</text>
</comment>
<feature type="compositionally biased region" description="Low complexity" evidence="10">
    <location>
        <begin position="614"/>
        <end position="634"/>
    </location>
</feature>
<keyword evidence="7 11" id="KW-1133">Transmembrane helix</keyword>
<evidence type="ECO:0000256" key="1">
    <source>
        <dbReference type="ARBA" id="ARBA00002978"/>
    </source>
</evidence>
<feature type="compositionally biased region" description="Low complexity" evidence="10">
    <location>
        <begin position="534"/>
        <end position="555"/>
    </location>
</feature>
<keyword evidence="14" id="KW-1185">Reference proteome</keyword>
<dbReference type="PANTHER" id="PTHR47549:SF2">
    <property type="entry name" value="GOLGI APPARATUS MEMBRANE PROTEIN TVP38"/>
    <property type="match status" value="1"/>
</dbReference>
<dbReference type="GO" id="GO:0000139">
    <property type="term" value="C:Golgi membrane"/>
    <property type="evidence" value="ECO:0007669"/>
    <property type="project" value="UniProtKB-SubCell"/>
</dbReference>
<evidence type="ECO:0000313" key="14">
    <source>
        <dbReference type="Proteomes" id="UP000054248"/>
    </source>
</evidence>
<dbReference type="Proteomes" id="UP000054248">
    <property type="component" value="Unassembled WGS sequence"/>
</dbReference>
<feature type="region of interest" description="Disordered" evidence="10">
    <location>
        <begin position="449"/>
        <end position="498"/>
    </location>
</feature>
<sequence>MASPGVSYPTESEYHPLKPSSPPPTTTPPIPMDSYSLPNTGGRPPQSTTAASGYAAGGPPRTPSPTPSDIEELKKGAIDFKTLMNWRTWAKRKYLWYYVAGVLCIAVVALVSIFHKQIVDALTPASQYLRTYVELAWAIPRSHSGLTLPSPFRATTLYPHRLPGGWSIPIGVMFVLSFPPLFGNEIVHVLCGIVWGIWIGFGIVCAGTFLGEVGNFYAFRYCCKSRGEKLEKNNLSYACLAKVVREGGFLIALIIRLSAIPGHFTTAVFSTCGMGIISFSLGAFLSLPKQFATVYIGVMLHQAAGQQTTQQRLISAGVLALTTIGTIFAAWWVWKKMNEAKPAVLAERRKAKALALYNQKMYSMRSTDLESASNVNLVAGPGGKYTPYNTASSTSTVTLDKSQSANNHLWPGKVKGSVDFNQPFNTSESAVNLPLSVKPQRWDAHGRAVIDNQPDFGDGTHQHHGGVDDQDWSRRPPPAGAKMPAMVQGGAQAQHYGGSTAAPDIRVIRASGASSNTNASVAPGRMPYDPPSPVSSGVPPASSSSRSPPTSPTRRGPTRSPPQGMYSPGRPSMDSSESGPQWTPGVGREDDAEAAVPLTAGLKSSHSTPANMYSSSPSPSYPPHQQQQQQQQPPKIMTSSTSHPTMMRSNDAPASPYDNMALYNPYDRQQQQQQQQQPAGGRHRWEETDATAASYHTAEGTMGSPQYKAATRGQLPAPGSESRQQQTPSPPGGFGGAYYPPQQYGGGGSQYAR</sequence>
<protein>
    <recommendedName>
        <fullName evidence="4">Golgi apparatus membrane protein TVP38</fullName>
    </recommendedName>
    <alternativeName>
        <fullName evidence="5">Golgi apparatus membrane protein tvp38</fullName>
    </alternativeName>
</protein>
<feature type="transmembrane region" description="Helical" evidence="11">
    <location>
        <begin position="94"/>
        <end position="114"/>
    </location>
</feature>
<proteinExistence type="inferred from homology"/>
<evidence type="ECO:0000256" key="7">
    <source>
        <dbReference type="ARBA" id="ARBA00022989"/>
    </source>
</evidence>
<evidence type="ECO:0000256" key="8">
    <source>
        <dbReference type="ARBA" id="ARBA00023034"/>
    </source>
</evidence>
<feature type="transmembrane region" description="Helical" evidence="11">
    <location>
        <begin position="164"/>
        <end position="182"/>
    </location>
</feature>
<feature type="transmembrane region" description="Helical" evidence="11">
    <location>
        <begin position="313"/>
        <end position="334"/>
    </location>
</feature>
<dbReference type="Pfam" id="PF09335">
    <property type="entry name" value="VTT_dom"/>
    <property type="match status" value="1"/>
</dbReference>